<dbReference type="PANTHER" id="PTHR45436">
    <property type="entry name" value="SENSOR HISTIDINE KINASE YKOH"/>
    <property type="match status" value="1"/>
</dbReference>
<dbReference type="InterPro" id="IPR013727">
    <property type="entry name" value="2CSK_N"/>
</dbReference>
<dbReference type="PANTHER" id="PTHR45436:SF1">
    <property type="entry name" value="SENSOR PROTEIN QSEC"/>
    <property type="match status" value="1"/>
</dbReference>
<dbReference type="Pfam" id="PF00512">
    <property type="entry name" value="HisKA"/>
    <property type="match status" value="1"/>
</dbReference>
<dbReference type="GO" id="GO:0000155">
    <property type="term" value="F:phosphorelay sensor kinase activity"/>
    <property type="evidence" value="ECO:0007669"/>
    <property type="project" value="InterPro"/>
</dbReference>
<evidence type="ECO:0000259" key="11">
    <source>
        <dbReference type="PROSITE" id="PS50109"/>
    </source>
</evidence>
<proteinExistence type="predicted"/>
<comment type="subcellular location">
    <subcellularLocation>
        <location evidence="2">Membrane</location>
    </subcellularLocation>
</comment>
<evidence type="ECO:0000256" key="10">
    <source>
        <dbReference type="SAM" id="Phobius"/>
    </source>
</evidence>
<evidence type="ECO:0000256" key="1">
    <source>
        <dbReference type="ARBA" id="ARBA00000085"/>
    </source>
</evidence>
<feature type="domain" description="Histidine kinase" evidence="11">
    <location>
        <begin position="254"/>
        <end position="478"/>
    </location>
</feature>
<keyword evidence="6 10" id="KW-0812">Transmembrane</keyword>
<feature type="transmembrane region" description="Helical" evidence="10">
    <location>
        <begin position="29"/>
        <end position="48"/>
    </location>
</feature>
<evidence type="ECO:0000256" key="4">
    <source>
        <dbReference type="ARBA" id="ARBA00022553"/>
    </source>
</evidence>
<keyword evidence="7 12" id="KW-0418">Kinase</keyword>
<dbReference type="CDD" id="cd00082">
    <property type="entry name" value="HisKA"/>
    <property type="match status" value="1"/>
</dbReference>
<keyword evidence="5" id="KW-0808">Transferase</keyword>
<evidence type="ECO:0000256" key="3">
    <source>
        <dbReference type="ARBA" id="ARBA00012438"/>
    </source>
</evidence>
<dbReference type="Pfam" id="PF08521">
    <property type="entry name" value="2CSK_N"/>
    <property type="match status" value="1"/>
</dbReference>
<dbReference type="InterPro" id="IPR036097">
    <property type="entry name" value="HisK_dim/P_sf"/>
</dbReference>
<dbReference type="Gene3D" id="3.30.565.10">
    <property type="entry name" value="Histidine kinase-like ATPase, C-terminal domain"/>
    <property type="match status" value="1"/>
</dbReference>
<dbReference type="InterPro" id="IPR005467">
    <property type="entry name" value="His_kinase_dom"/>
</dbReference>
<dbReference type="SMART" id="SM00388">
    <property type="entry name" value="HisKA"/>
    <property type="match status" value="1"/>
</dbReference>
<sequence length="483" mass="51973">MSGLPSQAPRPAEPLAAPPSLRTRLLRHVLLPLSLIWLVGTVASALMANTFTQRAFDRSLLDDAYAIASNVRDGREGLEFSLSSREVKAVLFDQVETVYFAVLREDGSLLAGNASLPVPPPRGEEVYRFSDIQFHGRALRAVRLRLSMPGPFEVVTAQTVHSRSIILRSALLYSLASQVLLLLVLALWLRRAIQQELQPLAAFQRALDQRDARDLAPMPVEASTRDLQRLGGAVNDLLARVAQGVQAQHEFAGNVAHELRTPLAGIRALASYGLAQKDPAVWREQLGGIVQSEARASHLVDQLLALALADEARGAMPRQEVPLDQLVHETVLRFLPRADAAGVDLGALGLEQPVVVLGQPLLIEGVLSNLIDNALRYGRPAAGEAPRVTVALAREGRGADECVVLSVLDNGPGISAPQRQQLRQRWVQGREGERLGQGAGLGLGIVARYAELLGARLELVPGPGGQGLCARLVLPQGGDFAII</sequence>
<dbReference type="SMART" id="SM00387">
    <property type="entry name" value="HATPase_c"/>
    <property type="match status" value="1"/>
</dbReference>
<keyword evidence="4" id="KW-0597">Phosphoprotein</keyword>
<dbReference type="SUPFAM" id="SSF55874">
    <property type="entry name" value="ATPase domain of HSP90 chaperone/DNA topoisomerase II/histidine kinase"/>
    <property type="match status" value="1"/>
</dbReference>
<name>A0A7H0HCY5_9BURK</name>
<keyword evidence="9 10" id="KW-0472">Membrane</keyword>
<dbReference type="PRINTS" id="PR00344">
    <property type="entry name" value="BCTRLSENSOR"/>
</dbReference>
<evidence type="ECO:0000256" key="7">
    <source>
        <dbReference type="ARBA" id="ARBA00022777"/>
    </source>
</evidence>
<dbReference type="InterPro" id="IPR004358">
    <property type="entry name" value="Sig_transdc_His_kin-like_C"/>
</dbReference>
<dbReference type="SUPFAM" id="SSF47384">
    <property type="entry name" value="Homodimeric domain of signal transducing histidine kinase"/>
    <property type="match status" value="1"/>
</dbReference>
<dbReference type="InterPro" id="IPR050428">
    <property type="entry name" value="TCS_sensor_his_kinase"/>
</dbReference>
<dbReference type="InterPro" id="IPR003594">
    <property type="entry name" value="HATPase_dom"/>
</dbReference>
<organism evidence="12 13">
    <name type="scientific">Paenacidovorax monticola</name>
    <dbReference type="NCBI Taxonomy" id="1926868"/>
    <lineage>
        <taxon>Bacteria</taxon>
        <taxon>Pseudomonadati</taxon>
        <taxon>Pseudomonadota</taxon>
        <taxon>Betaproteobacteria</taxon>
        <taxon>Burkholderiales</taxon>
        <taxon>Comamonadaceae</taxon>
        <taxon>Paenacidovorax</taxon>
    </lineage>
</organism>
<protein>
    <recommendedName>
        <fullName evidence="3">histidine kinase</fullName>
        <ecNumber evidence="3">2.7.13.3</ecNumber>
    </recommendedName>
</protein>
<dbReference type="EC" id="2.7.13.3" evidence="3"/>
<dbReference type="KEGG" id="amon:H9L24_15380"/>
<evidence type="ECO:0000256" key="5">
    <source>
        <dbReference type="ARBA" id="ARBA00022679"/>
    </source>
</evidence>
<evidence type="ECO:0000256" key="6">
    <source>
        <dbReference type="ARBA" id="ARBA00022692"/>
    </source>
</evidence>
<dbReference type="Gene3D" id="1.10.287.130">
    <property type="match status" value="1"/>
</dbReference>
<dbReference type="GO" id="GO:0005886">
    <property type="term" value="C:plasma membrane"/>
    <property type="evidence" value="ECO:0007669"/>
    <property type="project" value="TreeGrafter"/>
</dbReference>
<feature type="transmembrane region" description="Helical" evidence="10">
    <location>
        <begin position="170"/>
        <end position="189"/>
    </location>
</feature>
<dbReference type="AlphaFoldDB" id="A0A7H0HCY5"/>
<evidence type="ECO:0000256" key="8">
    <source>
        <dbReference type="ARBA" id="ARBA00022989"/>
    </source>
</evidence>
<accession>A0A7H0HCY5</accession>
<dbReference type="Proteomes" id="UP000516057">
    <property type="component" value="Chromosome"/>
</dbReference>
<evidence type="ECO:0000256" key="9">
    <source>
        <dbReference type="ARBA" id="ARBA00023136"/>
    </source>
</evidence>
<gene>
    <name evidence="12" type="ORF">H9L24_15380</name>
</gene>
<dbReference type="RefSeq" id="WP_187735389.1">
    <property type="nucleotide sequence ID" value="NZ_CP060790.1"/>
</dbReference>
<keyword evidence="13" id="KW-1185">Reference proteome</keyword>
<keyword evidence="8 10" id="KW-1133">Transmembrane helix</keyword>
<dbReference type="PROSITE" id="PS50109">
    <property type="entry name" value="HIS_KIN"/>
    <property type="match status" value="1"/>
</dbReference>
<dbReference type="EMBL" id="CP060790">
    <property type="protein sequence ID" value="QNP58401.1"/>
    <property type="molecule type" value="Genomic_DNA"/>
</dbReference>
<reference evidence="12 13" key="1">
    <citation type="submission" date="2020-08" db="EMBL/GenBank/DDBJ databases">
        <title>Genome sequence of Acidovorax monticola KACC 19171T.</title>
        <authorList>
            <person name="Hyun D.-W."/>
            <person name="Bae J.-W."/>
        </authorList>
    </citation>
    <scope>NUCLEOTIDE SEQUENCE [LARGE SCALE GENOMIC DNA]</scope>
    <source>
        <strain evidence="12 13">KACC 19171</strain>
    </source>
</reference>
<evidence type="ECO:0000313" key="12">
    <source>
        <dbReference type="EMBL" id="QNP58401.1"/>
    </source>
</evidence>
<dbReference type="InterPro" id="IPR003661">
    <property type="entry name" value="HisK_dim/P_dom"/>
</dbReference>
<comment type="catalytic activity">
    <reaction evidence="1">
        <text>ATP + protein L-histidine = ADP + protein N-phospho-L-histidine.</text>
        <dbReference type="EC" id="2.7.13.3"/>
    </reaction>
</comment>
<dbReference type="Pfam" id="PF02518">
    <property type="entry name" value="HATPase_c"/>
    <property type="match status" value="1"/>
</dbReference>
<evidence type="ECO:0000256" key="2">
    <source>
        <dbReference type="ARBA" id="ARBA00004370"/>
    </source>
</evidence>
<evidence type="ECO:0000313" key="13">
    <source>
        <dbReference type="Proteomes" id="UP000516057"/>
    </source>
</evidence>
<dbReference type="InterPro" id="IPR036890">
    <property type="entry name" value="HATPase_C_sf"/>
</dbReference>